<dbReference type="RefSeq" id="WP_197349309.1">
    <property type="nucleotide sequence ID" value="NZ_CP048882.1"/>
</dbReference>
<dbReference type="KEGG" id="sbat:G4Z16_04585"/>
<evidence type="ECO:0000256" key="3">
    <source>
        <dbReference type="ARBA" id="ARBA00023163"/>
    </source>
</evidence>
<proteinExistence type="predicted"/>
<organism evidence="7 8">
    <name type="scientific">Streptomyces bathyalis</name>
    <dbReference type="NCBI Taxonomy" id="2710756"/>
    <lineage>
        <taxon>Bacteria</taxon>
        <taxon>Bacillati</taxon>
        <taxon>Actinomycetota</taxon>
        <taxon>Actinomycetes</taxon>
        <taxon>Kitasatosporales</taxon>
        <taxon>Streptomycetaceae</taxon>
        <taxon>Streptomyces</taxon>
    </lineage>
</organism>
<feature type="DNA-binding region" description="H-T-H motif" evidence="4">
    <location>
        <begin position="24"/>
        <end position="43"/>
    </location>
</feature>
<feature type="domain" description="HTH tetR-type" evidence="6">
    <location>
        <begin position="1"/>
        <end position="61"/>
    </location>
</feature>
<dbReference type="Gene3D" id="1.10.357.10">
    <property type="entry name" value="Tetracycline Repressor, domain 2"/>
    <property type="match status" value="1"/>
</dbReference>
<evidence type="ECO:0000256" key="4">
    <source>
        <dbReference type="PROSITE-ProRule" id="PRU00335"/>
    </source>
</evidence>
<dbReference type="InterPro" id="IPR011075">
    <property type="entry name" value="TetR_C"/>
</dbReference>
<evidence type="ECO:0000256" key="5">
    <source>
        <dbReference type="SAM" id="MobiDB-lite"/>
    </source>
</evidence>
<evidence type="ECO:0000313" key="8">
    <source>
        <dbReference type="Proteomes" id="UP000595046"/>
    </source>
</evidence>
<dbReference type="InterPro" id="IPR001647">
    <property type="entry name" value="HTH_TetR"/>
</dbReference>
<feature type="region of interest" description="Disordered" evidence="5">
    <location>
        <begin position="194"/>
        <end position="213"/>
    </location>
</feature>
<sequence length="213" mass="23057">METRERIVRSAARLFITRSYQSVGISDLCATADVRKGSFYHFFASKADLAKTVVDLHAAELERSLGEVDEDDPAARLLAVADAVTLVQRTFEEQFGRIVGCPFGNLAAELSTTDEELRAHVAAVLTRWEAHLAAACRHAAAHGVLREGVEPDLLAHLTLAQIQGLILLAKVSGAPASQITTGLRAFLDLNLREPAENRPRTDPGHQAGSRQGK</sequence>
<dbReference type="PANTHER" id="PTHR47506:SF1">
    <property type="entry name" value="HTH-TYPE TRANSCRIPTIONAL REGULATOR YJDC"/>
    <property type="match status" value="1"/>
</dbReference>
<dbReference type="Proteomes" id="UP000595046">
    <property type="component" value="Chromosome"/>
</dbReference>
<dbReference type="Pfam" id="PF16925">
    <property type="entry name" value="TetR_C_13"/>
    <property type="match status" value="1"/>
</dbReference>
<protein>
    <submittedName>
        <fullName evidence="7">TetR/AcrR family transcriptional regulator</fullName>
    </submittedName>
</protein>
<dbReference type="PROSITE" id="PS50977">
    <property type="entry name" value="HTH_TETR_2"/>
    <property type="match status" value="1"/>
</dbReference>
<evidence type="ECO:0000256" key="2">
    <source>
        <dbReference type="ARBA" id="ARBA00023125"/>
    </source>
</evidence>
<dbReference type="Pfam" id="PF00440">
    <property type="entry name" value="TetR_N"/>
    <property type="match status" value="1"/>
</dbReference>
<reference evidence="8" key="1">
    <citation type="submission" date="2020-02" db="EMBL/GenBank/DDBJ databases">
        <title>Streptomyces sp. ASO4wet.</title>
        <authorList>
            <person name="Risdian C."/>
            <person name="Landwehr W."/>
            <person name="Schupp P."/>
            <person name="Wink J."/>
        </authorList>
    </citation>
    <scope>NUCLEOTIDE SEQUENCE [LARGE SCALE GENOMIC DNA]</scope>
    <source>
        <strain evidence="8">ASO4wet</strain>
    </source>
</reference>
<evidence type="ECO:0000313" key="7">
    <source>
        <dbReference type="EMBL" id="QPP05792.1"/>
    </source>
</evidence>
<dbReference type="EMBL" id="CP048882">
    <property type="protein sequence ID" value="QPP05792.1"/>
    <property type="molecule type" value="Genomic_DNA"/>
</dbReference>
<dbReference type="AlphaFoldDB" id="A0A7T1T3L5"/>
<dbReference type="PRINTS" id="PR00455">
    <property type="entry name" value="HTHTETR"/>
</dbReference>
<dbReference type="SUPFAM" id="SSF46689">
    <property type="entry name" value="Homeodomain-like"/>
    <property type="match status" value="1"/>
</dbReference>
<dbReference type="InterPro" id="IPR009057">
    <property type="entry name" value="Homeodomain-like_sf"/>
</dbReference>
<keyword evidence="8" id="KW-1185">Reference proteome</keyword>
<evidence type="ECO:0000259" key="6">
    <source>
        <dbReference type="PROSITE" id="PS50977"/>
    </source>
</evidence>
<dbReference type="InterPro" id="IPR036271">
    <property type="entry name" value="Tet_transcr_reg_TetR-rel_C_sf"/>
</dbReference>
<keyword evidence="1" id="KW-0805">Transcription regulation</keyword>
<keyword evidence="2 4" id="KW-0238">DNA-binding</keyword>
<keyword evidence="3" id="KW-0804">Transcription</keyword>
<evidence type="ECO:0000256" key="1">
    <source>
        <dbReference type="ARBA" id="ARBA00023015"/>
    </source>
</evidence>
<gene>
    <name evidence="7" type="ORF">G4Z16_04585</name>
</gene>
<dbReference type="PANTHER" id="PTHR47506">
    <property type="entry name" value="TRANSCRIPTIONAL REGULATORY PROTEIN"/>
    <property type="match status" value="1"/>
</dbReference>
<name>A0A7T1T3L5_9ACTN</name>
<dbReference type="GO" id="GO:0003677">
    <property type="term" value="F:DNA binding"/>
    <property type="evidence" value="ECO:0007669"/>
    <property type="project" value="UniProtKB-UniRule"/>
</dbReference>
<feature type="compositionally biased region" description="Basic and acidic residues" evidence="5">
    <location>
        <begin position="194"/>
        <end position="203"/>
    </location>
</feature>
<dbReference type="SUPFAM" id="SSF48498">
    <property type="entry name" value="Tetracyclin repressor-like, C-terminal domain"/>
    <property type="match status" value="1"/>
</dbReference>
<accession>A0A7T1T3L5</accession>